<reference evidence="2" key="2">
    <citation type="journal article" date="2020" name="Nat. Commun.">
        <title>Large-scale genome sequencing of mycorrhizal fungi provides insights into the early evolution of symbiotic traits.</title>
        <authorList>
            <person name="Miyauchi S."/>
            <person name="Kiss E."/>
            <person name="Kuo A."/>
            <person name="Drula E."/>
            <person name="Kohler A."/>
            <person name="Sanchez-Garcia M."/>
            <person name="Morin E."/>
            <person name="Andreopoulos B."/>
            <person name="Barry K.W."/>
            <person name="Bonito G."/>
            <person name="Buee M."/>
            <person name="Carver A."/>
            <person name="Chen C."/>
            <person name="Cichocki N."/>
            <person name="Clum A."/>
            <person name="Culley D."/>
            <person name="Crous P.W."/>
            <person name="Fauchery L."/>
            <person name="Girlanda M."/>
            <person name="Hayes R.D."/>
            <person name="Keri Z."/>
            <person name="LaButti K."/>
            <person name="Lipzen A."/>
            <person name="Lombard V."/>
            <person name="Magnuson J."/>
            <person name="Maillard F."/>
            <person name="Murat C."/>
            <person name="Nolan M."/>
            <person name="Ohm R.A."/>
            <person name="Pangilinan J."/>
            <person name="Pereira M.F."/>
            <person name="Perotto S."/>
            <person name="Peter M."/>
            <person name="Pfister S."/>
            <person name="Riley R."/>
            <person name="Sitrit Y."/>
            <person name="Stielow J.B."/>
            <person name="Szollosi G."/>
            <person name="Zifcakova L."/>
            <person name="Stursova M."/>
            <person name="Spatafora J.W."/>
            <person name="Tedersoo L."/>
            <person name="Vaario L.M."/>
            <person name="Yamada A."/>
            <person name="Yan M."/>
            <person name="Wang P."/>
            <person name="Xu J."/>
            <person name="Bruns T."/>
            <person name="Baldrian P."/>
            <person name="Vilgalys R."/>
            <person name="Dunand C."/>
            <person name="Henrissat B."/>
            <person name="Grigoriev I.V."/>
            <person name="Hibbett D."/>
            <person name="Nagy L.G."/>
            <person name="Martin F.M."/>
        </authorList>
    </citation>
    <scope>NUCLEOTIDE SEQUENCE</scope>
    <source>
        <strain evidence="2">Prilba</strain>
    </source>
</reference>
<comment type="caution">
    <text evidence="2">The sequence shown here is derived from an EMBL/GenBank/DDBJ whole genome shotgun (WGS) entry which is preliminary data.</text>
</comment>
<dbReference type="Proteomes" id="UP000759537">
    <property type="component" value="Unassembled WGS sequence"/>
</dbReference>
<accession>A0A9P5TEK6</accession>
<keyword evidence="1" id="KW-0812">Transmembrane</keyword>
<evidence type="ECO:0008006" key="4">
    <source>
        <dbReference type="Google" id="ProtNLM"/>
    </source>
</evidence>
<evidence type="ECO:0000256" key="1">
    <source>
        <dbReference type="SAM" id="Phobius"/>
    </source>
</evidence>
<dbReference type="EMBL" id="WHVB01000001">
    <property type="protein sequence ID" value="KAF8487087.1"/>
    <property type="molecule type" value="Genomic_DNA"/>
</dbReference>
<keyword evidence="3" id="KW-1185">Reference proteome</keyword>
<protein>
    <recommendedName>
        <fullName evidence="4">Ubiquitin 3 binding protein But2 C-terminal domain-containing protein</fullName>
    </recommendedName>
</protein>
<keyword evidence="1" id="KW-1133">Transmembrane helix</keyword>
<sequence>MPTAIPLTSPRHPSNSFSLSPLCYHDDDTEQSPYRFTVIREEPHCRWHLPLWLLFFGVTVSILTLLFLLTGTVYPIHGWWTRYGSQSLGVLKIAGGIYRTGHPPSAMNEYPLAPISYVEPGHIFARSTRNGEFTIPSTVMRRPSKSGPASLVDNSFSLLVQVRIPDTPRDARCTITSGVTLTRRLESAGRVARVELWSLAGVMPDASTPGETHGLRREAHLSSFNVRPGEMPVQRSEEFACPPPRSLLTFEVSCADEDDACSVEVWQGLFRVEVGE</sequence>
<feature type="transmembrane region" description="Helical" evidence="1">
    <location>
        <begin position="51"/>
        <end position="76"/>
    </location>
</feature>
<dbReference type="OrthoDB" id="3208334at2759"/>
<reference evidence="2" key="1">
    <citation type="submission" date="2019-10" db="EMBL/GenBank/DDBJ databases">
        <authorList>
            <consortium name="DOE Joint Genome Institute"/>
            <person name="Kuo A."/>
            <person name="Miyauchi S."/>
            <person name="Kiss E."/>
            <person name="Drula E."/>
            <person name="Kohler A."/>
            <person name="Sanchez-Garcia M."/>
            <person name="Andreopoulos B."/>
            <person name="Barry K.W."/>
            <person name="Bonito G."/>
            <person name="Buee M."/>
            <person name="Carver A."/>
            <person name="Chen C."/>
            <person name="Cichocki N."/>
            <person name="Clum A."/>
            <person name="Culley D."/>
            <person name="Crous P.W."/>
            <person name="Fauchery L."/>
            <person name="Girlanda M."/>
            <person name="Hayes R."/>
            <person name="Keri Z."/>
            <person name="LaButti K."/>
            <person name="Lipzen A."/>
            <person name="Lombard V."/>
            <person name="Magnuson J."/>
            <person name="Maillard F."/>
            <person name="Morin E."/>
            <person name="Murat C."/>
            <person name="Nolan M."/>
            <person name="Ohm R."/>
            <person name="Pangilinan J."/>
            <person name="Pereira M."/>
            <person name="Perotto S."/>
            <person name="Peter M."/>
            <person name="Riley R."/>
            <person name="Sitrit Y."/>
            <person name="Stielow B."/>
            <person name="Szollosi G."/>
            <person name="Zifcakova L."/>
            <person name="Stursova M."/>
            <person name="Spatafora J.W."/>
            <person name="Tedersoo L."/>
            <person name="Vaario L.-M."/>
            <person name="Yamada A."/>
            <person name="Yan M."/>
            <person name="Wang P."/>
            <person name="Xu J."/>
            <person name="Bruns T."/>
            <person name="Baldrian P."/>
            <person name="Vilgalys R."/>
            <person name="Henrissat B."/>
            <person name="Grigoriev I.V."/>
            <person name="Hibbett D."/>
            <person name="Nagy L.G."/>
            <person name="Martin F.M."/>
        </authorList>
    </citation>
    <scope>NUCLEOTIDE SEQUENCE</scope>
    <source>
        <strain evidence="2">Prilba</strain>
    </source>
</reference>
<dbReference type="AlphaFoldDB" id="A0A9P5TEK6"/>
<organism evidence="2 3">
    <name type="scientific">Russula ochroleuca</name>
    <dbReference type="NCBI Taxonomy" id="152965"/>
    <lineage>
        <taxon>Eukaryota</taxon>
        <taxon>Fungi</taxon>
        <taxon>Dikarya</taxon>
        <taxon>Basidiomycota</taxon>
        <taxon>Agaricomycotina</taxon>
        <taxon>Agaricomycetes</taxon>
        <taxon>Russulales</taxon>
        <taxon>Russulaceae</taxon>
        <taxon>Russula</taxon>
    </lineage>
</organism>
<gene>
    <name evidence="2" type="ORF">DFH94DRAFT_678143</name>
</gene>
<proteinExistence type="predicted"/>
<evidence type="ECO:0000313" key="3">
    <source>
        <dbReference type="Proteomes" id="UP000759537"/>
    </source>
</evidence>
<keyword evidence="1" id="KW-0472">Membrane</keyword>
<evidence type="ECO:0000313" key="2">
    <source>
        <dbReference type="EMBL" id="KAF8487087.1"/>
    </source>
</evidence>
<name>A0A9P5TEK6_9AGAM</name>